<dbReference type="Proteomes" id="UP000006327">
    <property type="component" value="Unassembled WGS sequence"/>
</dbReference>
<dbReference type="SMART" id="SM00977">
    <property type="entry name" value="TilS_C"/>
    <property type="match status" value="1"/>
</dbReference>
<name>K6Z8V7_9ALTE</name>
<dbReference type="PANTHER" id="PTHR43033:SF1">
    <property type="entry name" value="TRNA(ILE)-LYSIDINE SYNTHASE-RELATED"/>
    <property type="match status" value="1"/>
</dbReference>
<evidence type="ECO:0000256" key="1">
    <source>
        <dbReference type="ARBA" id="ARBA00004496"/>
    </source>
</evidence>
<dbReference type="PANTHER" id="PTHR43033">
    <property type="entry name" value="TRNA(ILE)-LYSIDINE SYNTHASE-RELATED"/>
    <property type="match status" value="1"/>
</dbReference>
<organism evidence="10 11">
    <name type="scientific">Paraglaciecola arctica BSs20135</name>
    <dbReference type="NCBI Taxonomy" id="493475"/>
    <lineage>
        <taxon>Bacteria</taxon>
        <taxon>Pseudomonadati</taxon>
        <taxon>Pseudomonadota</taxon>
        <taxon>Gammaproteobacteria</taxon>
        <taxon>Alteromonadales</taxon>
        <taxon>Alteromonadaceae</taxon>
        <taxon>Paraglaciecola</taxon>
    </lineage>
</organism>
<dbReference type="GO" id="GO:0005737">
    <property type="term" value="C:cytoplasm"/>
    <property type="evidence" value="ECO:0007669"/>
    <property type="project" value="UniProtKB-SubCell"/>
</dbReference>
<keyword evidence="3 8" id="KW-0436">Ligase</keyword>
<dbReference type="Pfam" id="PF09179">
    <property type="entry name" value="TilS"/>
    <property type="match status" value="1"/>
</dbReference>
<dbReference type="Gene3D" id="3.40.50.620">
    <property type="entry name" value="HUPs"/>
    <property type="match status" value="1"/>
</dbReference>
<dbReference type="InterPro" id="IPR011063">
    <property type="entry name" value="TilS/TtcA_N"/>
</dbReference>
<protein>
    <recommendedName>
        <fullName evidence="8">tRNA(Ile)-lysidine synthase</fullName>
        <ecNumber evidence="8">6.3.4.19</ecNumber>
    </recommendedName>
    <alternativeName>
        <fullName evidence="8">tRNA(Ile)-2-lysyl-cytidine synthase</fullName>
    </alternativeName>
    <alternativeName>
        <fullName evidence="8">tRNA(Ile)-lysidine synthetase</fullName>
    </alternativeName>
</protein>
<dbReference type="CDD" id="cd01992">
    <property type="entry name" value="TilS_N"/>
    <property type="match status" value="1"/>
</dbReference>
<comment type="catalytic activity">
    <reaction evidence="7 8">
        <text>cytidine(34) in tRNA(Ile2) + L-lysine + ATP = lysidine(34) in tRNA(Ile2) + AMP + diphosphate + H(+)</text>
        <dbReference type="Rhea" id="RHEA:43744"/>
        <dbReference type="Rhea" id="RHEA-COMP:10625"/>
        <dbReference type="Rhea" id="RHEA-COMP:10670"/>
        <dbReference type="ChEBI" id="CHEBI:15378"/>
        <dbReference type="ChEBI" id="CHEBI:30616"/>
        <dbReference type="ChEBI" id="CHEBI:32551"/>
        <dbReference type="ChEBI" id="CHEBI:33019"/>
        <dbReference type="ChEBI" id="CHEBI:82748"/>
        <dbReference type="ChEBI" id="CHEBI:83665"/>
        <dbReference type="ChEBI" id="CHEBI:456215"/>
        <dbReference type="EC" id="6.3.4.19"/>
    </reaction>
</comment>
<reference evidence="10 11" key="1">
    <citation type="journal article" date="2017" name="Antonie Van Leeuwenhoek">
        <title>Rhizobium rhizosphaerae sp. nov., a novel species isolated from rice rhizosphere.</title>
        <authorList>
            <person name="Zhao J.J."/>
            <person name="Zhang J."/>
            <person name="Zhang R.J."/>
            <person name="Zhang C.W."/>
            <person name="Yin H.Q."/>
            <person name="Zhang X.X."/>
        </authorList>
    </citation>
    <scope>NUCLEOTIDE SEQUENCE [LARGE SCALE GENOMIC DNA]</scope>
    <source>
        <strain evidence="10 11">BSs20135</strain>
    </source>
</reference>
<evidence type="ECO:0000256" key="8">
    <source>
        <dbReference type="HAMAP-Rule" id="MF_01161"/>
    </source>
</evidence>
<evidence type="ECO:0000259" key="9">
    <source>
        <dbReference type="SMART" id="SM00977"/>
    </source>
</evidence>
<keyword evidence="5 8" id="KW-0547">Nucleotide-binding</keyword>
<comment type="domain">
    <text evidence="8">The N-terminal region contains the highly conserved SGGXDS motif, predicted to be a P-loop motif involved in ATP binding.</text>
</comment>
<dbReference type="eggNOG" id="COG0037">
    <property type="taxonomic scope" value="Bacteria"/>
</dbReference>
<dbReference type="InterPro" id="IPR012795">
    <property type="entry name" value="tRNA_Ile_lys_synt_N"/>
</dbReference>
<keyword evidence="11" id="KW-1185">Reference proteome</keyword>
<keyword evidence="6 8" id="KW-0067">ATP-binding</keyword>
<dbReference type="EC" id="6.3.4.19" evidence="8"/>
<dbReference type="InterPro" id="IPR014729">
    <property type="entry name" value="Rossmann-like_a/b/a_fold"/>
</dbReference>
<dbReference type="SUPFAM" id="SSF56037">
    <property type="entry name" value="PheT/TilS domain"/>
    <property type="match status" value="1"/>
</dbReference>
<dbReference type="Pfam" id="PF01171">
    <property type="entry name" value="ATP_bind_3"/>
    <property type="match status" value="1"/>
</dbReference>
<dbReference type="SUPFAM" id="SSF52402">
    <property type="entry name" value="Adenine nucleotide alpha hydrolases-like"/>
    <property type="match status" value="1"/>
</dbReference>
<dbReference type="GO" id="GO:0032267">
    <property type="term" value="F:tRNA(Ile)-lysidine synthase activity"/>
    <property type="evidence" value="ECO:0007669"/>
    <property type="project" value="UniProtKB-EC"/>
</dbReference>
<dbReference type="Pfam" id="PF11734">
    <property type="entry name" value="TilS_C"/>
    <property type="match status" value="1"/>
</dbReference>
<dbReference type="NCBIfam" id="TIGR02433">
    <property type="entry name" value="lysidine_TilS_C"/>
    <property type="match status" value="1"/>
</dbReference>
<evidence type="ECO:0000256" key="3">
    <source>
        <dbReference type="ARBA" id="ARBA00022598"/>
    </source>
</evidence>
<comment type="similarity">
    <text evidence="8">Belongs to the tRNA(Ile)-lysidine synthase family.</text>
</comment>
<dbReference type="AlphaFoldDB" id="K6Z8V7"/>
<comment type="function">
    <text evidence="8">Ligates lysine onto the cytidine present at position 34 of the AUA codon-specific tRNA(Ile) that contains the anticodon CAU, in an ATP-dependent manner. Cytidine is converted to lysidine, thus changing the amino acid specificity of the tRNA from methionine to isoleucine.</text>
</comment>
<gene>
    <name evidence="8 10" type="primary">tilS</name>
    <name evidence="10" type="ORF">GARC_2907</name>
</gene>
<comment type="caution">
    <text evidence="10">The sequence shown here is derived from an EMBL/GenBank/DDBJ whole genome shotgun (WGS) entry which is preliminary data.</text>
</comment>
<evidence type="ECO:0000256" key="2">
    <source>
        <dbReference type="ARBA" id="ARBA00022490"/>
    </source>
</evidence>
<dbReference type="STRING" id="493475.GARC_2907"/>
<sequence length="459" mass="51657">MSLLNILKEQLSAEPLLSATHIVVAYSGGVDSHVLLHALHSLRQQEPRNFQLNAIHIHHGLSQHSDQWQAHCEQVCASLDIEFQTANVEVQSAPRQSLEAQAREARYNKLVALAPANSQVVLGQHQDDQLETFLLQLKRGAGPKGLSAMNRAWVVHCPLQSGKQVGFYRPLLDTTQQMILDYAQQHNLKWCEDESNQNTDFERNFLRHDVLPILQNRWPEIARSVARSAALCAGQQSLLDEICHEKLKPLKASADSLHLPALKQLSQSWLHQLVRYWLSELGIQSPSEAVLKQLKPEVLDAAADATPILQWQGWQFRRFDQQLFVIKAKPVIDNQVLVWQGEQQMLLPGGIGVLHFEPCSQADAESPTFDPIAGDLTLQFGGYSQRFTPKGAGHSKPLKQWFKQWGIPPWVRNQVVLLKQNEQLLGILIQGAWHPAQDYILGTRDAVVIEFSSPSEQKG</sequence>
<evidence type="ECO:0000256" key="4">
    <source>
        <dbReference type="ARBA" id="ARBA00022694"/>
    </source>
</evidence>
<dbReference type="EMBL" id="BAEO01000041">
    <property type="protein sequence ID" value="GAC19870.1"/>
    <property type="molecule type" value="Genomic_DNA"/>
</dbReference>
<proteinExistence type="inferred from homology"/>
<dbReference type="GO" id="GO:0005524">
    <property type="term" value="F:ATP binding"/>
    <property type="evidence" value="ECO:0007669"/>
    <property type="project" value="UniProtKB-UniRule"/>
</dbReference>
<dbReference type="HAMAP" id="MF_01161">
    <property type="entry name" value="tRNA_Ile_lys_synt"/>
    <property type="match status" value="1"/>
</dbReference>
<evidence type="ECO:0000313" key="11">
    <source>
        <dbReference type="Proteomes" id="UP000006327"/>
    </source>
</evidence>
<dbReference type="InterPro" id="IPR012796">
    <property type="entry name" value="Lysidine-tRNA-synth_C"/>
</dbReference>
<dbReference type="NCBIfam" id="TIGR02432">
    <property type="entry name" value="lysidine_TilS_N"/>
    <property type="match status" value="1"/>
</dbReference>
<keyword evidence="4 8" id="KW-0819">tRNA processing</keyword>
<evidence type="ECO:0000256" key="5">
    <source>
        <dbReference type="ARBA" id="ARBA00022741"/>
    </source>
</evidence>
<evidence type="ECO:0000313" key="10">
    <source>
        <dbReference type="EMBL" id="GAC19870.1"/>
    </source>
</evidence>
<keyword evidence="2 8" id="KW-0963">Cytoplasm</keyword>
<dbReference type="InterPro" id="IPR015262">
    <property type="entry name" value="tRNA_Ile_lys_synt_subst-bd"/>
</dbReference>
<comment type="subcellular location">
    <subcellularLocation>
        <location evidence="1 8">Cytoplasm</location>
    </subcellularLocation>
</comment>
<accession>K6Z8V7</accession>
<dbReference type="GO" id="GO:0006400">
    <property type="term" value="P:tRNA modification"/>
    <property type="evidence" value="ECO:0007669"/>
    <property type="project" value="UniProtKB-UniRule"/>
</dbReference>
<dbReference type="RefSeq" id="WP_007621207.1">
    <property type="nucleotide sequence ID" value="NZ_BAEO01000041.1"/>
</dbReference>
<dbReference type="OrthoDB" id="9807403at2"/>
<dbReference type="Gene3D" id="1.20.59.20">
    <property type="match status" value="1"/>
</dbReference>
<evidence type="ECO:0000256" key="7">
    <source>
        <dbReference type="ARBA" id="ARBA00048539"/>
    </source>
</evidence>
<feature type="domain" description="Lysidine-tRNA(Ile) synthetase C-terminal" evidence="9">
    <location>
        <begin position="376"/>
        <end position="451"/>
    </location>
</feature>
<evidence type="ECO:0000256" key="6">
    <source>
        <dbReference type="ARBA" id="ARBA00022840"/>
    </source>
</evidence>
<feature type="binding site" evidence="8">
    <location>
        <begin position="27"/>
        <end position="32"/>
    </location>
    <ligand>
        <name>ATP</name>
        <dbReference type="ChEBI" id="CHEBI:30616"/>
    </ligand>
</feature>
<dbReference type="InterPro" id="IPR012094">
    <property type="entry name" value="tRNA_Ile_lys_synt"/>
</dbReference>
<dbReference type="SUPFAM" id="SSF82829">
    <property type="entry name" value="MesJ substrate recognition domain-like"/>
    <property type="match status" value="1"/>
</dbReference>